<reference evidence="1" key="1">
    <citation type="journal article" date="2022" name="Plant J.">
        <title>Strategies of tolerance reflected in two North American maple genomes.</title>
        <authorList>
            <person name="McEvoy S.L."/>
            <person name="Sezen U.U."/>
            <person name="Trouern-Trend A."/>
            <person name="McMahon S.M."/>
            <person name="Schaberg P.G."/>
            <person name="Yang J."/>
            <person name="Wegrzyn J.L."/>
            <person name="Swenson N.G."/>
        </authorList>
    </citation>
    <scope>NUCLEOTIDE SEQUENCE</scope>
    <source>
        <strain evidence="1">NS2018</strain>
    </source>
</reference>
<proteinExistence type="predicted"/>
<evidence type="ECO:0000313" key="2">
    <source>
        <dbReference type="Proteomes" id="UP001168877"/>
    </source>
</evidence>
<evidence type="ECO:0000313" key="1">
    <source>
        <dbReference type="EMBL" id="KAK0596865.1"/>
    </source>
</evidence>
<dbReference type="AlphaFoldDB" id="A0AA39SWC1"/>
<reference evidence="1" key="2">
    <citation type="submission" date="2023-06" db="EMBL/GenBank/DDBJ databases">
        <authorList>
            <person name="Swenson N.G."/>
            <person name="Wegrzyn J.L."/>
            <person name="Mcevoy S.L."/>
        </authorList>
    </citation>
    <scope>NUCLEOTIDE SEQUENCE</scope>
    <source>
        <strain evidence="1">NS2018</strain>
        <tissue evidence="1">Leaf</tissue>
    </source>
</reference>
<sequence>MKRAPTTRLHIMKRKLDLPSKEEAHKKNGFIKGMPSSNKYWKGTYNNQLKLNRDEAGRVEQAIQTFWIWIRSLARQSVLKSMKVVSKEDAKAAERQGIAPPNDSNLVEGYDVKGLNSSTLNLNATTVGSSVAATISTT</sequence>
<organism evidence="1 2">
    <name type="scientific">Acer saccharum</name>
    <name type="common">Sugar maple</name>
    <dbReference type="NCBI Taxonomy" id="4024"/>
    <lineage>
        <taxon>Eukaryota</taxon>
        <taxon>Viridiplantae</taxon>
        <taxon>Streptophyta</taxon>
        <taxon>Embryophyta</taxon>
        <taxon>Tracheophyta</taxon>
        <taxon>Spermatophyta</taxon>
        <taxon>Magnoliopsida</taxon>
        <taxon>eudicotyledons</taxon>
        <taxon>Gunneridae</taxon>
        <taxon>Pentapetalae</taxon>
        <taxon>rosids</taxon>
        <taxon>malvids</taxon>
        <taxon>Sapindales</taxon>
        <taxon>Sapindaceae</taxon>
        <taxon>Hippocastanoideae</taxon>
        <taxon>Acereae</taxon>
        <taxon>Acer</taxon>
    </lineage>
</organism>
<dbReference type="EMBL" id="JAUESC010000004">
    <property type="protein sequence ID" value="KAK0596865.1"/>
    <property type="molecule type" value="Genomic_DNA"/>
</dbReference>
<accession>A0AA39SWC1</accession>
<dbReference type="Proteomes" id="UP001168877">
    <property type="component" value="Unassembled WGS sequence"/>
</dbReference>
<name>A0AA39SWC1_ACESA</name>
<comment type="caution">
    <text evidence="1">The sequence shown here is derived from an EMBL/GenBank/DDBJ whole genome shotgun (WGS) entry which is preliminary data.</text>
</comment>
<protein>
    <submittedName>
        <fullName evidence="1">Uncharacterized protein</fullName>
    </submittedName>
</protein>
<gene>
    <name evidence="1" type="ORF">LWI29_019741</name>
</gene>
<keyword evidence="2" id="KW-1185">Reference proteome</keyword>